<dbReference type="RefSeq" id="WP_195813917.1">
    <property type="nucleotide sequence ID" value="NZ_JADOBI010000003.1"/>
</dbReference>
<proteinExistence type="predicted"/>
<dbReference type="Pfam" id="PF05930">
    <property type="entry name" value="Phage_AlpA"/>
    <property type="match status" value="1"/>
</dbReference>
<dbReference type="InterPro" id="IPR010260">
    <property type="entry name" value="AlpA"/>
</dbReference>
<gene>
    <name evidence="1" type="ORF">IV433_06665</name>
</gene>
<name>A0ABS0E1X0_9GAMM</name>
<comment type="caution">
    <text evidence="1">The sequence shown here is derived from an EMBL/GenBank/DDBJ whole genome shotgun (WGS) entry which is preliminary data.</text>
</comment>
<reference evidence="1 2" key="1">
    <citation type="submission" date="2020-11" db="EMBL/GenBank/DDBJ databases">
        <title>Taxonomic investigation of Rahnella strains.</title>
        <authorList>
            <person name="Lee S.D."/>
        </authorList>
    </citation>
    <scope>NUCLEOTIDE SEQUENCE [LARGE SCALE GENOMIC DNA]</scope>
    <source>
        <strain evidence="1 2">SAP-17</strain>
    </source>
</reference>
<sequence>MTLSTRKILLKKEVKAFIRINSDSAFQELINAGEFPKGFRLGLRLLGWFEDEVEEWLINRVAERDANHD</sequence>
<evidence type="ECO:0000313" key="2">
    <source>
        <dbReference type="Proteomes" id="UP000636811"/>
    </source>
</evidence>
<accession>A0ABS0E1X0</accession>
<protein>
    <submittedName>
        <fullName evidence="1">AlpA family phage regulatory protein</fullName>
    </submittedName>
</protein>
<dbReference type="Proteomes" id="UP000636811">
    <property type="component" value="Unassembled WGS sequence"/>
</dbReference>
<evidence type="ECO:0000313" key="1">
    <source>
        <dbReference type="EMBL" id="MBF7979093.1"/>
    </source>
</evidence>
<dbReference type="Gene3D" id="1.10.238.160">
    <property type="match status" value="1"/>
</dbReference>
<dbReference type="EMBL" id="JADOBI010000003">
    <property type="protein sequence ID" value="MBF7979093.1"/>
    <property type="molecule type" value="Genomic_DNA"/>
</dbReference>
<keyword evidence="2" id="KW-1185">Reference proteome</keyword>
<organism evidence="1 2">
    <name type="scientific">Rahnella laticis</name>
    <dbReference type="NCBI Taxonomy" id="2787622"/>
    <lineage>
        <taxon>Bacteria</taxon>
        <taxon>Pseudomonadati</taxon>
        <taxon>Pseudomonadota</taxon>
        <taxon>Gammaproteobacteria</taxon>
        <taxon>Enterobacterales</taxon>
        <taxon>Yersiniaceae</taxon>
        <taxon>Rahnella</taxon>
    </lineage>
</organism>